<feature type="compositionally biased region" description="Pro residues" evidence="1">
    <location>
        <begin position="169"/>
        <end position="181"/>
    </location>
</feature>
<dbReference type="SMART" id="SM00460">
    <property type="entry name" value="TGc"/>
    <property type="match status" value="1"/>
</dbReference>
<dbReference type="InterPro" id="IPR038765">
    <property type="entry name" value="Papain-like_cys_pep_sf"/>
</dbReference>
<evidence type="ECO:0000313" key="4">
    <source>
        <dbReference type="Proteomes" id="UP001147746"/>
    </source>
</evidence>
<protein>
    <recommendedName>
        <fullName evidence="2">Transglutaminase-like domain-containing protein</fullName>
    </recommendedName>
</protein>
<dbReference type="PANTHER" id="PTHR46333:SF5">
    <property type="entry name" value="TRANSGLUTAMINASE-LIKE DOMAIN-CONTAINING PROTEIN"/>
    <property type="match status" value="1"/>
</dbReference>
<dbReference type="PANTHER" id="PTHR46333">
    <property type="entry name" value="CYTOKINESIS PROTEIN 3"/>
    <property type="match status" value="1"/>
</dbReference>
<reference evidence="3" key="2">
    <citation type="journal article" date="2023" name="IMA Fungus">
        <title>Comparative genomic study of the Penicillium genus elucidates a diverse pangenome and 15 lateral gene transfer events.</title>
        <authorList>
            <person name="Petersen C."/>
            <person name="Sorensen T."/>
            <person name="Nielsen M.R."/>
            <person name="Sondergaard T.E."/>
            <person name="Sorensen J.L."/>
            <person name="Fitzpatrick D.A."/>
            <person name="Frisvad J.C."/>
            <person name="Nielsen K.L."/>
        </authorList>
    </citation>
    <scope>NUCLEOTIDE SEQUENCE</scope>
    <source>
        <strain evidence="3">IBT 21472</strain>
    </source>
</reference>
<feature type="domain" description="Transglutaminase-like" evidence="2">
    <location>
        <begin position="538"/>
        <end position="611"/>
    </location>
</feature>
<feature type="compositionally biased region" description="Polar residues" evidence="1">
    <location>
        <begin position="139"/>
        <end position="150"/>
    </location>
</feature>
<feature type="compositionally biased region" description="Low complexity" evidence="1">
    <location>
        <begin position="327"/>
        <end position="340"/>
    </location>
</feature>
<accession>A0A9W9QBG5</accession>
<dbReference type="Proteomes" id="UP001147746">
    <property type="component" value="Unassembled WGS sequence"/>
</dbReference>
<evidence type="ECO:0000259" key="2">
    <source>
        <dbReference type="SMART" id="SM00460"/>
    </source>
</evidence>
<reference evidence="3" key="1">
    <citation type="submission" date="2022-12" db="EMBL/GenBank/DDBJ databases">
        <authorList>
            <person name="Petersen C."/>
        </authorList>
    </citation>
    <scope>NUCLEOTIDE SEQUENCE</scope>
    <source>
        <strain evidence="3">IBT 21472</strain>
    </source>
</reference>
<evidence type="ECO:0000313" key="3">
    <source>
        <dbReference type="EMBL" id="KAJ5330601.1"/>
    </source>
</evidence>
<feature type="region of interest" description="Disordered" evidence="1">
    <location>
        <begin position="78"/>
        <end position="102"/>
    </location>
</feature>
<dbReference type="OrthoDB" id="6129702at2759"/>
<feature type="region of interest" description="Disordered" evidence="1">
    <location>
        <begin position="118"/>
        <end position="435"/>
    </location>
</feature>
<keyword evidence="4" id="KW-1185">Reference proteome</keyword>
<organism evidence="3 4">
    <name type="scientific">Penicillium atrosanguineum</name>
    <dbReference type="NCBI Taxonomy" id="1132637"/>
    <lineage>
        <taxon>Eukaryota</taxon>
        <taxon>Fungi</taxon>
        <taxon>Dikarya</taxon>
        <taxon>Ascomycota</taxon>
        <taxon>Pezizomycotina</taxon>
        <taxon>Eurotiomycetes</taxon>
        <taxon>Eurotiomycetidae</taxon>
        <taxon>Eurotiales</taxon>
        <taxon>Aspergillaceae</taxon>
        <taxon>Penicillium</taxon>
    </lineage>
</organism>
<dbReference type="SUPFAM" id="SSF54001">
    <property type="entry name" value="Cysteine proteinases"/>
    <property type="match status" value="1"/>
</dbReference>
<dbReference type="InterPro" id="IPR052557">
    <property type="entry name" value="CAP/Cytokinesis_protein"/>
</dbReference>
<dbReference type="GO" id="GO:0005737">
    <property type="term" value="C:cytoplasm"/>
    <property type="evidence" value="ECO:0007669"/>
    <property type="project" value="TreeGrafter"/>
</dbReference>
<evidence type="ECO:0000256" key="1">
    <source>
        <dbReference type="SAM" id="MobiDB-lite"/>
    </source>
</evidence>
<dbReference type="InterPro" id="IPR002931">
    <property type="entry name" value="Transglutaminase-like"/>
</dbReference>
<comment type="caution">
    <text evidence="3">The sequence shown here is derived from an EMBL/GenBank/DDBJ whole genome shotgun (WGS) entry which is preliminary data.</text>
</comment>
<name>A0A9W9QBG5_9EURO</name>
<feature type="compositionally biased region" description="Polar residues" evidence="1">
    <location>
        <begin position="341"/>
        <end position="371"/>
    </location>
</feature>
<feature type="compositionally biased region" description="Polar residues" evidence="1">
    <location>
        <begin position="247"/>
        <end position="260"/>
    </location>
</feature>
<dbReference type="Gene3D" id="3.10.620.30">
    <property type="match status" value="1"/>
</dbReference>
<gene>
    <name evidence="3" type="ORF">N7476_000384</name>
</gene>
<feature type="compositionally biased region" description="Basic and acidic residues" evidence="1">
    <location>
        <begin position="221"/>
        <end position="230"/>
    </location>
</feature>
<sequence>MVPARRNTPHWDDTPLHAERPLENCECFVCAIYTVSEFFKAATSCGDYFLAPSFKGRCTRPPPSHQVVGVTVVTAPLFQGSSPPPGHQDNFARRKDTMTEEPQLGSIQERIAALKLAQAANPSGPEPPIFRPNIDRSKSANNPPSYNVTGSVLDGAPIGNEPAGKRPPRPVPRAGPPPTVSPKPEVKPKKPPPPLPTRRSDRLPPPTPARADIRPTLPPRRPTEPLRRPSAESVTSDASHSTAATSVRGTSTTSVNSNGNGRIKAPAWGETALPVLPPRRPKEDFTDVTPSPSSRSESKPAEGKSISGFGLRNKLSANVSSLRGKDSSSSTSPSRPGLSSMLSRSKTSTDTYSAPQLSSRRPSEQSIQSTGAVEEQAPGLPPRRLPSRTSQTDLRDARTGGFGGLNKMPAIPGRPNSTPTGGAPPPIPTGTRPDLSKLLATKPRFDGSAAPASMPAGSSHTVCLVCRDFSAPDQRAAQYPRRSLPTQDLGWLADELTAPFPSLTDKARAIFTWLHHNIRYDVDAFFNDRVKPSTPASTLASGLAVCEGFAGLFTALATKAGLESIVVSGHGKGFGHEELAPNSPVPPFSTGHAWNAVKIDGGRWKLIDPCWGGGHIQGAGQPYMQVFDPLHFTMSNDVFGLKHYPSNKEHFFRDDGRPQISWEEYMRTNPDNPSGGSPIRMYCGVGKNDIGKSTLYPTDGRISVYNTPSPVRFQFGLLCEHWTLAHHSRRKPGLFLLCIHGVDGRKDERLLFNHVPGSGPGGGGEFWYVDVPDARKLGAPGQKALLAVLTKFGDREEEECRGLTAEEYRAQLGGVVMAWAYVAEWELVA</sequence>
<dbReference type="Pfam" id="PF01841">
    <property type="entry name" value="Transglut_core"/>
    <property type="match status" value="1"/>
</dbReference>
<feature type="compositionally biased region" description="Low complexity" evidence="1">
    <location>
        <begin position="233"/>
        <end position="246"/>
    </location>
</feature>
<dbReference type="AlphaFoldDB" id="A0A9W9QBG5"/>
<dbReference type="EMBL" id="JAPZBO010000001">
    <property type="protein sequence ID" value="KAJ5330601.1"/>
    <property type="molecule type" value="Genomic_DNA"/>
</dbReference>
<proteinExistence type="predicted"/>